<dbReference type="InParanoid" id="T0R0Q7"/>
<accession>T0R0Q7</accession>
<dbReference type="VEuPathDB" id="FungiDB:SDRG_02406"/>
<gene>
    <name evidence="1" type="ORF">SDRG_02406</name>
</gene>
<reference evidence="1 2" key="1">
    <citation type="submission" date="2012-04" db="EMBL/GenBank/DDBJ databases">
        <title>The Genome Sequence of Saprolegnia declina VS20.</title>
        <authorList>
            <consortium name="The Broad Institute Genome Sequencing Platform"/>
            <person name="Russ C."/>
            <person name="Nusbaum C."/>
            <person name="Tyler B."/>
            <person name="van West P."/>
            <person name="Dieguez-Uribeondo J."/>
            <person name="de Bruijn I."/>
            <person name="Tripathy S."/>
            <person name="Jiang R."/>
            <person name="Young S.K."/>
            <person name="Zeng Q."/>
            <person name="Gargeya S."/>
            <person name="Fitzgerald M."/>
            <person name="Haas B."/>
            <person name="Abouelleil A."/>
            <person name="Alvarado L."/>
            <person name="Arachchi H.M."/>
            <person name="Berlin A."/>
            <person name="Chapman S.B."/>
            <person name="Goldberg J."/>
            <person name="Griggs A."/>
            <person name="Gujja S."/>
            <person name="Hansen M."/>
            <person name="Howarth C."/>
            <person name="Imamovic A."/>
            <person name="Larimer J."/>
            <person name="McCowen C."/>
            <person name="Montmayeur A."/>
            <person name="Murphy C."/>
            <person name="Neiman D."/>
            <person name="Pearson M."/>
            <person name="Priest M."/>
            <person name="Roberts A."/>
            <person name="Saif S."/>
            <person name="Shea T."/>
            <person name="Sisk P."/>
            <person name="Sykes S."/>
            <person name="Wortman J."/>
            <person name="Nusbaum C."/>
            <person name="Birren B."/>
        </authorList>
    </citation>
    <scope>NUCLEOTIDE SEQUENCE [LARGE SCALE GENOMIC DNA]</scope>
    <source>
        <strain evidence="1 2">VS20</strain>
    </source>
</reference>
<name>T0R0Q7_SAPDV</name>
<evidence type="ECO:0000313" key="1">
    <source>
        <dbReference type="EMBL" id="EQC40516.1"/>
    </source>
</evidence>
<protein>
    <submittedName>
        <fullName evidence="1">Uncharacterized protein</fullName>
    </submittedName>
</protein>
<evidence type="ECO:0000313" key="2">
    <source>
        <dbReference type="Proteomes" id="UP000030762"/>
    </source>
</evidence>
<dbReference type="OrthoDB" id="10644389at2759"/>
<proteinExistence type="predicted"/>
<dbReference type="SUPFAM" id="SSF52047">
    <property type="entry name" value="RNI-like"/>
    <property type="match status" value="1"/>
</dbReference>
<dbReference type="RefSeq" id="XP_008606215.1">
    <property type="nucleotide sequence ID" value="XM_008607993.1"/>
</dbReference>
<dbReference type="EMBL" id="JH767136">
    <property type="protein sequence ID" value="EQC40516.1"/>
    <property type="molecule type" value="Genomic_DNA"/>
</dbReference>
<dbReference type="Proteomes" id="UP000030762">
    <property type="component" value="Unassembled WGS sequence"/>
</dbReference>
<sequence>MQDWTDLVAPMSRWLASGHAMHLRLTGLGYGTGHCEYLTDALATSPTLSHLYLDAPLILLASLVGSGRQLRHITQFECAGLGAGQDFQAIFVLLPLDKLTKLRLYGAPVDNTNLSWLLPRLHLMTALEDLHLSDVRMVEALAMPLTPSLAPRLRSVRLPKVSCSVESRRALLGWALHSNRLECLTWPQCATDDGHCFDGDGLCHAIEAGVRTIDLKGSFSRRDAMALANVLRGAKAPHSATLCLHHSPLRRAGELHLQKALATCTNVVITTRDSDNAIRTLLAA</sequence>
<dbReference type="AlphaFoldDB" id="T0R0Q7"/>
<dbReference type="Gene3D" id="3.80.10.10">
    <property type="entry name" value="Ribonuclease Inhibitor"/>
    <property type="match status" value="1"/>
</dbReference>
<keyword evidence="2" id="KW-1185">Reference proteome</keyword>
<dbReference type="InterPro" id="IPR032675">
    <property type="entry name" value="LRR_dom_sf"/>
</dbReference>
<organism evidence="1 2">
    <name type="scientific">Saprolegnia diclina (strain VS20)</name>
    <dbReference type="NCBI Taxonomy" id="1156394"/>
    <lineage>
        <taxon>Eukaryota</taxon>
        <taxon>Sar</taxon>
        <taxon>Stramenopiles</taxon>
        <taxon>Oomycota</taxon>
        <taxon>Saprolegniomycetes</taxon>
        <taxon>Saprolegniales</taxon>
        <taxon>Saprolegniaceae</taxon>
        <taxon>Saprolegnia</taxon>
    </lineage>
</organism>
<dbReference type="OMA" id="HCDANET"/>
<dbReference type="GeneID" id="19943133"/>